<dbReference type="GO" id="GO:0036297">
    <property type="term" value="P:interstrand cross-link repair"/>
    <property type="evidence" value="ECO:0007669"/>
    <property type="project" value="InterPro"/>
</dbReference>
<sequence>MAQDSVGFSSDYQFWMQKLSLWDQASTLETQQDTCLHLPRFQEFLRQLYEVLKEMDSNTIVERFPTIGQLLAKTCWNPFILAFDESQKILIWCLCCLINKEPQNSEELKLNSWTRGSKHVFYKELQRKRRATGELENVFCTSLQTNTCEQALRMPCFVKIKSILKKKVEL</sequence>
<reference evidence="1" key="2">
    <citation type="submission" date="2025-08" db="UniProtKB">
        <authorList>
            <consortium name="Ensembl"/>
        </authorList>
    </citation>
    <scope>IDENTIFICATION</scope>
</reference>
<dbReference type="PRINTS" id="PR00494">
    <property type="entry name" value="FANCONICGENE"/>
</dbReference>
<reference evidence="1 2" key="1">
    <citation type="journal article" date="2010" name="Nature">
        <title>The sequence and de novo assembly of the giant panda genome.</title>
        <authorList>
            <person name="Li R."/>
            <person name="Fan W."/>
            <person name="Tian G."/>
            <person name="Zhu H."/>
            <person name="He L."/>
            <person name="Cai J."/>
            <person name="Huang Q."/>
            <person name="Cai Q."/>
            <person name="Li B."/>
            <person name="Bai Y."/>
            <person name="Zhang Z."/>
            <person name="Zhang Y."/>
            <person name="Wang W."/>
            <person name="Li J."/>
            <person name="Wei F."/>
            <person name="Li H."/>
            <person name="Jian M."/>
            <person name="Li J."/>
            <person name="Zhang Z."/>
            <person name="Nielsen R."/>
            <person name="Li D."/>
            <person name="Gu W."/>
            <person name="Yang Z."/>
            <person name="Xuan Z."/>
            <person name="Ryder O.A."/>
            <person name="Leung F.C."/>
            <person name="Zhou Y."/>
            <person name="Cao J."/>
            <person name="Sun X."/>
            <person name="Fu Y."/>
            <person name="Fang X."/>
            <person name="Guo X."/>
            <person name="Wang B."/>
            <person name="Hou R."/>
            <person name="Shen F."/>
            <person name="Mu B."/>
            <person name="Ni P."/>
            <person name="Lin R."/>
            <person name="Qian W."/>
            <person name="Wang G."/>
            <person name="Yu C."/>
            <person name="Nie W."/>
            <person name="Wang J."/>
            <person name="Wu Z."/>
            <person name="Liang H."/>
            <person name="Min J."/>
            <person name="Wu Q."/>
            <person name="Cheng S."/>
            <person name="Ruan J."/>
            <person name="Wang M."/>
            <person name="Shi Z."/>
            <person name="Wen M."/>
            <person name="Liu B."/>
            <person name="Ren X."/>
            <person name="Zheng H."/>
            <person name="Dong D."/>
            <person name="Cook K."/>
            <person name="Shan G."/>
            <person name="Zhang H."/>
            <person name="Kosiol C."/>
            <person name="Xie X."/>
            <person name="Lu Z."/>
            <person name="Zheng H."/>
            <person name="Li Y."/>
            <person name="Steiner C.C."/>
            <person name="Lam T.T."/>
            <person name="Lin S."/>
            <person name="Zhang Q."/>
            <person name="Li G."/>
            <person name="Tian J."/>
            <person name="Gong T."/>
            <person name="Liu H."/>
            <person name="Zhang D."/>
            <person name="Fang L."/>
            <person name="Ye C."/>
            <person name="Zhang J."/>
            <person name="Hu W."/>
            <person name="Xu A."/>
            <person name="Ren Y."/>
            <person name="Zhang G."/>
            <person name="Bruford M.W."/>
            <person name="Li Q."/>
            <person name="Ma L."/>
            <person name="Guo Y."/>
            <person name="An N."/>
            <person name="Hu Y."/>
            <person name="Zheng Y."/>
            <person name="Shi Y."/>
            <person name="Li Z."/>
            <person name="Liu Q."/>
            <person name="Chen Y."/>
            <person name="Zhao J."/>
            <person name="Qu N."/>
            <person name="Zhao S."/>
            <person name="Tian F."/>
            <person name="Wang X."/>
            <person name="Wang H."/>
            <person name="Xu L."/>
            <person name="Liu X."/>
            <person name="Vinar T."/>
            <person name="Wang Y."/>
            <person name="Lam T.W."/>
            <person name="Yiu S.M."/>
            <person name="Liu S."/>
            <person name="Zhang H."/>
            <person name="Li D."/>
            <person name="Huang Y."/>
            <person name="Wang X."/>
            <person name="Yang G."/>
            <person name="Jiang Z."/>
            <person name="Wang J."/>
            <person name="Qin N."/>
            <person name="Li L."/>
            <person name="Li J."/>
            <person name="Bolund L."/>
            <person name="Kristiansen K."/>
            <person name="Wong G.K."/>
            <person name="Olson M."/>
            <person name="Zhang X."/>
            <person name="Li S."/>
            <person name="Yang H."/>
            <person name="Wang J."/>
            <person name="Wang J."/>
        </authorList>
    </citation>
    <scope>NUCLEOTIDE SEQUENCE [LARGE SCALE GENOMIC DNA]</scope>
</reference>
<dbReference type="PANTHER" id="PTHR16798:SF0">
    <property type="entry name" value="FANCONI ANEMIA GROUP C PROTEIN"/>
    <property type="match status" value="1"/>
</dbReference>
<dbReference type="AlphaFoldDB" id="A0A7N5JKL8"/>
<dbReference type="Pfam" id="PF02106">
    <property type="entry name" value="Fanconi_C"/>
    <property type="match status" value="1"/>
</dbReference>
<accession>A0A7N5JKL8</accession>
<keyword evidence="2" id="KW-1185">Reference proteome</keyword>
<dbReference type="PANTHER" id="PTHR16798">
    <property type="entry name" value="FANCONI ANEMIA GROUP C PROTEIN FANCC"/>
    <property type="match status" value="1"/>
</dbReference>
<evidence type="ECO:0000313" key="2">
    <source>
        <dbReference type="Proteomes" id="UP000008912"/>
    </source>
</evidence>
<proteinExistence type="predicted"/>
<dbReference type="GO" id="GO:0043240">
    <property type="term" value="C:Fanconi anaemia nuclear complex"/>
    <property type="evidence" value="ECO:0007669"/>
    <property type="project" value="InterPro"/>
</dbReference>
<dbReference type="GeneTree" id="ENSGT00390000016390"/>
<reference evidence="1" key="3">
    <citation type="submission" date="2025-09" db="UniProtKB">
        <authorList>
            <consortium name="Ensembl"/>
        </authorList>
    </citation>
    <scope>IDENTIFICATION</scope>
</reference>
<dbReference type="GO" id="GO:0034599">
    <property type="term" value="P:cellular response to oxidative stress"/>
    <property type="evidence" value="ECO:0007669"/>
    <property type="project" value="TreeGrafter"/>
</dbReference>
<dbReference type="Ensembl" id="ENSAMET00000037755.1">
    <property type="protein sequence ID" value="ENSAMEP00000026745.1"/>
    <property type="gene ID" value="ENSAMEG00000011534.2"/>
</dbReference>
<dbReference type="Proteomes" id="UP000008912">
    <property type="component" value="Unassembled WGS sequence"/>
</dbReference>
<dbReference type="InterPro" id="IPR000686">
    <property type="entry name" value="FANCC"/>
</dbReference>
<organism evidence="1 2">
    <name type="scientific">Ailuropoda melanoleuca</name>
    <name type="common">Giant panda</name>
    <dbReference type="NCBI Taxonomy" id="9646"/>
    <lineage>
        <taxon>Eukaryota</taxon>
        <taxon>Metazoa</taxon>
        <taxon>Chordata</taxon>
        <taxon>Craniata</taxon>
        <taxon>Vertebrata</taxon>
        <taxon>Euteleostomi</taxon>
        <taxon>Mammalia</taxon>
        <taxon>Eutheria</taxon>
        <taxon>Laurasiatheria</taxon>
        <taxon>Carnivora</taxon>
        <taxon>Caniformia</taxon>
        <taxon>Ursidae</taxon>
        <taxon>Ailuropoda</taxon>
    </lineage>
</organism>
<gene>
    <name evidence="1" type="primary">FANCC</name>
</gene>
<dbReference type="GO" id="GO:0006289">
    <property type="term" value="P:nucleotide-excision repair"/>
    <property type="evidence" value="ECO:0007669"/>
    <property type="project" value="TreeGrafter"/>
</dbReference>
<protein>
    <submittedName>
        <fullName evidence="1">FA complementation group C</fullName>
    </submittedName>
</protein>
<evidence type="ECO:0000313" key="1">
    <source>
        <dbReference type="Ensembl" id="ENSAMEP00000026745.1"/>
    </source>
</evidence>
<name>A0A7N5JKL8_AILME</name>